<protein>
    <submittedName>
        <fullName evidence="1">Uncharacterized protein</fullName>
    </submittedName>
</protein>
<comment type="caution">
    <text evidence="1">The sequence shown here is derived from an EMBL/GenBank/DDBJ whole genome shotgun (WGS) entry which is preliminary data.</text>
</comment>
<name>A0A0L6V3C9_9BASI</name>
<evidence type="ECO:0000313" key="1">
    <source>
        <dbReference type="EMBL" id="KNZ55288.1"/>
    </source>
</evidence>
<evidence type="ECO:0000313" key="2">
    <source>
        <dbReference type="Proteomes" id="UP000037035"/>
    </source>
</evidence>
<dbReference type="AlphaFoldDB" id="A0A0L6V3C9"/>
<dbReference type="EMBL" id="LAVV01007636">
    <property type="protein sequence ID" value="KNZ55288.1"/>
    <property type="molecule type" value="Genomic_DNA"/>
</dbReference>
<accession>A0A0L6V3C9</accession>
<dbReference type="VEuPathDB" id="FungiDB:VP01_2720g4"/>
<gene>
    <name evidence="1" type="ORF">VP01_2720g4</name>
</gene>
<dbReference type="Proteomes" id="UP000037035">
    <property type="component" value="Unassembled WGS sequence"/>
</dbReference>
<proteinExistence type="predicted"/>
<organism evidence="1 2">
    <name type="scientific">Puccinia sorghi</name>
    <dbReference type="NCBI Taxonomy" id="27349"/>
    <lineage>
        <taxon>Eukaryota</taxon>
        <taxon>Fungi</taxon>
        <taxon>Dikarya</taxon>
        <taxon>Basidiomycota</taxon>
        <taxon>Pucciniomycotina</taxon>
        <taxon>Pucciniomycetes</taxon>
        <taxon>Pucciniales</taxon>
        <taxon>Pucciniaceae</taxon>
        <taxon>Puccinia</taxon>
    </lineage>
</organism>
<keyword evidence="2" id="KW-1185">Reference proteome</keyword>
<sequence length="91" mass="10597">MTLEDYPKDFLDTKPHCLYAWLYLAKLGIQCWGPNLKEGLESLFNSAFQIAALKTFWQVAGTGRYDFMNFINSAQSNGCHFVVRYCHEHVW</sequence>
<dbReference type="STRING" id="27349.A0A0L6V3C9"/>
<reference evidence="1 2" key="1">
    <citation type="submission" date="2015-08" db="EMBL/GenBank/DDBJ databases">
        <title>Next Generation Sequencing and Analysis of the Genome of Puccinia sorghi L Schw, the Causal Agent of Maize Common Rust.</title>
        <authorList>
            <person name="Rochi L."/>
            <person name="Burguener G."/>
            <person name="Darino M."/>
            <person name="Turjanski A."/>
            <person name="Kreff E."/>
            <person name="Dieguez M.J."/>
            <person name="Sacco F."/>
        </authorList>
    </citation>
    <scope>NUCLEOTIDE SEQUENCE [LARGE SCALE GENOMIC DNA]</scope>
    <source>
        <strain evidence="1 2">RO10H11247</strain>
    </source>
</reference>